<accession>A0ABX7EQQ4</accession>
<dbReference type="RefSeq" id="WP_203017732.1">
    <property type="nucleotide sequence ID" value="NZ_CP032405.1"/>
</dbReference>
<dbReference type="SUPFAM" id="SSF89447">
    <property type="entry name" value="AbrB/MazE/MraZ-like"/>
    <property type="match status" value="1"/>
</dbReference>
<evidence type="ECO:0000259" key="1">
    <source>
        <dbReference type="SMART" id="SM00966"/>
    </source>
</evidence>
<keyword evidence="2" id="KW-0238">DNA-binding</keyword>
<gene>
    <name evidence="2" type="ORF">D4A92_01910</name>
</gene>
<sequence>MPFKKKIRRQRNSAILSIPSALLRRLNVEPGDLLTLDVQDGVLIGRPVDRSIRRYTLAELLVGADQLAQLNASVREHMDSPSVGREL</sequence>
<protein>
    <submittedName>
        <fullName evidence="2">AbrB/MazE/SpoVT family DNA-binding domain-containing protein</fullName>
    </submittedName>
</protein>
<dbReference type="Proteomes" id="UP000596351">
    <property type="component" value="Chromosome"/>
</dbReference>
<dbReference type="EMBL" id="CP032405">
    <property type="protein sequence ID" value="QRF50285.1"/>
    <property type="molecule type" value="Genomic_DNA"/>
</dbReference>
<evidence type="ECO:0000313" key="2">
    <source>
        <dbReference type="EMBL" id="QRF50285.1"/>
    </source>
</evidence>
<dbReference type="Pfam" id="PF04014">
    <property type="entry name" value="MazE_antitoxin"/>
    <property type="match status" value="1"/>
</dbReference>
<dbReference type="Gene3D" id="2.10.260.10">
    <property type="match status" value="1"/>
</dbReference>
<proteinExistence type="predicted"/>
<dbReference type="InterPro" id="IPR037914">
    <property type="entry name" value="SpoVT-AbrB_sf"/>
</dbReference>
<feature type="domain" description="SpoVT-AbrB" evidence="1">
    <location>
        <begin position="8"/>
        <end position="53"/>
    </location>
</feature>
<dbReference type="SMART" id="SM00966">
    <property type="entry name" value="SpoVT_AbrB"/>
    <property type="match status" value="1"/>
</dbReference>
<reference evidence="2 3" key="1">
    <citation type="submission" date="2018-09" db="EMBL/GenBank/DDBJ databases">
        <title>Rhizobium sp. MAE2-X.</title>
        <authorList>
            <person name="Lee Y."/>
            <person name="Jeon C.O."/>
        </authorList>
    </citation>
    <scope>NUCLEOTIDE SEQUENCE [LARGE SCALE GENOMIC DNA]</scope>
    <source>
        <strain evidence="2 3">MAE2-X</strain>
    </source>
</reference>
<keyword evidence="3" id="KW-1185">Reference proteome</keyword>
<dbReference type="GO" id="GO:0003677">
    <property type="term" value="F:DNA binding"/>
    <property type="evidence" value="ECO:0007669"/>
    <property type="project" value="UniProtKB-KW"/>
</dbReference>
<dbReference type="InterPro" id="IPR007159">
    <property type="entry name" value="SpoVT-AbrB_dom"/>
</dbReference>
<name>A0ABX7EQQ4_9HYPH</name>
<organism evidence="2 3">
    <name type="scientific">Rhizobium rosettiformans</name>
    <dbReference type="NCBI Taxonomy" id="1368430"/>
    <lineage>
        <taxon>Bacteria</taxon>
        <taxon>Pseudomonadati</taxon>
        <taxon>Pseudomonadota</taxon>
        <taxon>Alphaproteobacteria</taxon>
        <taxon>Hyphomicrobiales</taxon>
        <taxon>Rhizobiaceae</taxon>
        <taxon>Rhizobium/Agrobacterium group</taxon>
        <taxon>Rhizobium</taxon>
    </lineage>
</organism>
<evidence type="ECO:0000313" key="3">
    <source>
        <dbReference type="Proteomes" id="UP000596351"/>
    </source>
</evidence>